<reference evidence="11 12" key="1">
    <citation type="journal article" date="2019" name="Int. J. Syst. Evol. Microbiol.">
        <title>The Global Catalogue of Microorganisms (GCM) 10K type strain sequencing project: providing services to taxonomists for standard genome sequencing and annotation.</title>
        <authorList>
            <consortium name="The Broad Institute Genomics Platform"/>
            <consortium name="The Broad Institute Genome Sequencing Center for Infectious Disease"/>
            <person name="Wu L."/>
            <person name="Ma J."/>
        </authorList>
    </citation>
    <scope>NUCLEOTIDE SEQUENCE [LARGE SCALE GENOMIC DNA]</scope>
    <source>
        <strain evidence="11 12">JCM 6921</strain>
    </source>
</reference>
<protein>
    <submittedName>
        <fullName evidence="11">CRISPR-associated helicase/endonuclease Cas3</fullName>
    </submittedName>
</protein>
<evidence type="ECO:0000256" key="1">
    <source>
        <dbReference type="ARBA" id="ARBA00006847"/>
    </source>
</evidence>
<evidence type="ECO:0000256" key="2">
    <source>
        <dbReference type="ARBA" id="ARBA00009046"/>
    </source>
</evidence>
<evidence type="ECO:0000256" key="8">
    <source>
        <dbReference type="ARBA" id="ARBA00022840"/>
    </source>
</evidence>
<evidence type="ECO:0000256" key="6">
    <source>
        <dbReference type="ARBA" id="ARBA00022801"/>
    </source>
</evidence>
<keyword evidence="8" id="KW-0067">ATP-binding</keyword>
<gene>
    <name evidence="11" type="ORF">GCM10010420_15340</name>
</gene>
<dbReference type="InterPro" id="IPR027417">
    <property type="entry name" value="P-loop_NTPase"/>
</dbReference>
<comment type="caution">
    <text evidence="11">The sequence shown here is derived from an EMBL/GenBank/DDBJ whole genome shotgun (WGS) entry which is preliminary data.</text>
</comment>
<dbReference type="CDD" id="cd17930">
    <property type="entry name" value="DEXHc_cas3"/>
    <property type="match status" value="1"/>
</dbReference>
<evidence type="ECO:0000256" key="3">
    <source>
        <dbReference type="ARBA" id="ARBA00022722"/>
    </source>
</evidence>
<keyword evidence="12" id="KW-1185">Reference proteome</keyword>
<dbReference type="SUPFAM" id="SSF52540">
    <property type="entry name" value="P-loop containing nucleoside triphosphate hydrolases"/>
    <property type="match status" value="1"/>
</dbReference>
<dbReference type="InterPro" id="IPR038257">
    <property type="entry name" value="CRISPR-assoc_Cas3_HD_sf"/>
</dbReference>
<comment type="similarity">
    <text evidence="1">In the N-terminal section; belongs to the CRISPR-associated nuclease Cas3-HD family.</text>
</comment>
<name>A0ABN3I1F2_9ACTN</name>
<dbReference type="Pfam" id="PF18395">
    <property type="entry name" value="Cas3_C"/>
    <property type="match status" value="1"/>
</dbReference>
<evidence type="ECO:0000313" key="12">
    <source>
        <dbReference type="Proteomes" id="UP001500058"/>
    </source>
</evidence>
<dbReference type="PANTHER" id="PTHR47963:SF9">
    <property type="entry name" value="CRISPR-ASSOCIATED ENDONUCLEASE_HELICASE CAS3"/>
    <property type="match status" value="1"/>
</dbReference>
<dbReference type="NCBIfam" id="TIGR01596">
    <property type="entry name" value="cas3_HD"/>
    <property type="match status" value="1"/>
</dbReference>
<dbReference type="InterPro" id="IPR041372">
    <property type="entry name" value="Cas3_C"/>
</dbReference>
<dbReference type="Proteomes" id="UP001500058">
    <property type="component" value="Unassembled WGS sequence"/>
</dbReference>
<keyword evidence="5" id="KW-0547">Nucleotide-binding</keyword>
<evidence type="ECO:0000256" key="7">
    <source>
        <dbReference type="ARBA" id="ARBA00022806"/>
    </source>
</evidence>
<feature type="domain" description="HD Cas3-type" evidence="10">
    <location>
        <begin position="34"/>
        <end position="242"/>
    </location>
</feature>
<dbReference type="Gene3D" id="3.40.50.300">
    <property type="entry name" value="P-loop containing nucleotide triphosphate hydrolases"/>
    <property type="match status" value="2"/>
</dbReference>
<keyword evidence="4" id="KW-0479">Metal-binding</keyword>
<dbReference type="InterPro" id="IPR054712">
    <property type="entry name" value="Cas3-like_dom"/>
</dbReference>
<sequence length="995" mass="108145">MFNVGVIEEGAGRPGLGECLTGPVRTVWAKHDRATDGWLPLWRHMADSAAVAGLLWDRWLPGNVKALVAEPLPKGMDDARRLVVWCAATHDIGKATPAFACQVDSLADRMRAVGLDMPGRKQFGDDRRMAPHGLAGQLLLQEWLTERFGWPERATVQFAVIAGGHHGIPPGHSQILDLDAHPELLRTPGSSESLWRQVQTELLDACAATYEVRERLADWQRVKLPQPVQVVLTALVIVADWIASNPDLFPYFPEERPRGEAERVAAAWRGLRLPPPWCPSAPGGAVEELFAARFDLPTGARVRPVQEEAVRLARSMPAPGLMVIEAPMGEGKTEAALAVAEVFAARSGAGGVFVALPTMATSNAMFPRLLDWLDRLPPDGLDGTVPEGKERSVLLAHSKAALNESYADLLRTSRHTVAAVDQFGDEDRVRASDDVRSAAAELVAHQWLRGRKKGLLASFAVGTIDQLLMAGLKSRHLALRHLAFAGKVVVIDEAHAYDTWMNTYLDRVLAWLGAYRVPVVVLSATLPAARRRELAEAYAGAGRDAREGYARLVQAGGYPLLTAVAPGAAPEMALPAASGRRTDVVVERLDDGLVVLADRLEAELADGGCVLVVRNTVDRVLETADCLRARFGDAAVTVAHARFLDLDRAGKDARLLELFGPPGEDGTSPRRPGGGHIVVASQVAEQSLDVDFDLLVTDLCPVDLLLQRMGRLHRHRRSDRPARLRTARCLVTGVDWAATPVPAPVRGSRRVYGEYPLLRSLAVLEPLLSGPSPETAVVRLPEDISPLVQRAYGDDPQGPAAWADAVAEARRDHEAHRARQRREADVFRLDQVRRAGRPLVGWIDAGVGDADDTRAGRAQVRDGEESLEVLVVRRRADGTLTTVPWLGKGLGGLDLPTDAVPSPQAARAVAASGMRLPYHFSYPRVLDRAIEELEELCVPAWQVKECHWLAGELILALEDGPDGDCHTRLAGFQLRYSPTDGLRVIGDGAEKQRDV</sequence>
<dbReference type="Pfam" id="PF18019">
    <property type="entry name" value="Cas3_HD"/>
    <property type="match status" value="1"/>
</dbReference>
<dbReference type="InterPro" id="IPR014001">
    <property type="entry name" value="Helicase_ATP-bd"/>
</dbReference>
<dbReference type="InterPro" id="IPR006483">
    <property type="entry name" value="CRISPR-assoc_Cas3_HD"/>
</dbReference>
<dbReference type="Pfam" id="PF22590">
    <property type="entry name" value="Cas3-like_C_2"/>
    <property type="match status" value="1"/>
</dbReference>
<dbReference type="EMBL" id="BAAATJ010000004">
    <property type="protein sequence ID" value="GAA2391909.1"/>
    <property type="molecule type" value="Genomic_DNA"/>
</dbReference>
<dbReference type="InterPro" id="IPR050547">
    <property type="entry name" value="DEAD_box_RNA_helicases"/>
</dbReference>
<dbReference type="CDD" id="cd09641">
    <property type="entry name" value="Cas3''_I"/>
    <property type="match status" value="1"/>
</dbReference>
<accession>A0ABN3I1F2</accession>
<evidence type="ECO:0000256" key="9">
    <source>
        <dbReference type="ARBA" id="ARBA00023118"/>
    </source>
</evidence>
<evidence type="ECO:0000259" key="10">
    <source>
        <dbReference type="PROSITE" id="PS51643"/>
    </source>
</evidence>
<organism evidence="11 12">
    <name type="scientific">Streptomyces glaucosporus</name>
    <dbReference type="NCBI Taxonomy" id="284044"/>
    <lineage>
        <taxon>Bacteria</taxon>
        <taxon>Bacillati</taxon>
        <taxon>Actinomycetota</taxon>
        <taxon>Actinomycetes</taxon>
        <taxon>Kitasatosporales</taxon>
        <taxon>Streptomycetaceae</taxon>
        <taxon>Streptomyces</taxon>
    </lineage>
</organism>
<evidence type="ECO:0000313" key="11">
    <source>
        <dbReference type="EMBL" id="GAA2391909.1"/>
    </source>
</evidence>
<dbReference type="InterPro" id="IPR006474">
    <property type="entry name" value="Helicase_Cas3_CRISPR-ass_core"/>
</dbReference>
<comment type="similarity">
    <text evidence="2">In the central section; belongs to the CRISPR-associated helicase Cas3 family.</text>
</comment>
<dbReference type="PANTHER" id="PTHR47963">
    <property type="entry name" value="DEAD-BOX ATP-DEPENDENT RNA HELICASE 47, MITOCHONDRIAL"/>
    <property type="match status" value="1"/>
</dbReference>
<dbReference type="SMART" id="SM00487">
    <property type="entry name" value="DEXDc"/>
    <property type="match status" value="1"/>
</dbReference>
<dbReference type="Gene3D" id="1.10.3210.30">
    <property type="match status" value="1"/>
</dbReference>
<evidence type="ECO:0000256" key="4">
    <source>
        <dbReference type="ARBA" id="ARBA00022723"/>
    </source>
</evidence>
<dbReference type="NCBIfam" id="TIGR01587">
    <property type="entry name" value="cas3_core"/>
    <property type="match status" value="1"/>
</dbReference>
<proteinExistence type="inferred from homology"/>
<keyword evidence="9" id="KW-0051">Antiviral defense</keyword>
<keyword evidence="7" id="KW-0347">Helicase</keyword>
<evidence type="ECO:0000256" key="5">
    <source>
        <dbReference type="ARBA" id="ARBA00022741"/>
    </source>
</evidence>
<keyword evidence="6" id="KW-0378">Hydrolase</keyword>
<dbReference type="PROSITE" id="PS51643">
    <property type="entry name" value="HD_CAS3"/>
    <property type="match status" value="1"/>
</dbReference>
<keyword evidence="3" id="KW-0540">Nuclease</keyword>